<dbReference type="PANTHER" id="PTHR31429">
    <property type="entry name" value="WRKY TRANSCRIPTION FACTOR 36-RELATED"/>
    <property type="match status" value="1"/>
</dbReference>
<dbReference type="AlphaFoldDB" id="A0A5B6V5H2"/>
<dbReference type="FunFam" id="2.20.25.80:FF:000002">
    <property type="entry name" value="probable WRKY transcription factor 31"/>
    <property type="match status" value="1"/>
</dbReference>
<dbReference type="InterPro" id="IPR036576">
    <property type="entry name" value="WRKY_dom_sf"/>
</dbReference>
<dbReference type="Proteomes" id="UP000325315">
    <property type="component" value="Unassembled WGS sequence"/>
</dbReference>
<evidence type="ECO:0000256" key="1">
    <source>
        <dbReference type="ARBA" id="ARBA00004123"/>
    </source>
</evidence>
<sequence>MEVLLMKMPTTDADIAQAIACHQEDCSPEDKKIENRRKLHENADLNPSSPSHEDLVDSKEVDVCIKCSLTSLIHEDELESAKAEMGEVMEENERLKKMLEKIQDNYKSLQLSFFEILQHGAVKKSKCSSISSDHNDEPVVVEPELVSLSLGRTTPMESVKDEKTTSSIKSKDDPEIKAGLTLGLDSKFQMSSPKKRSEDQVKEDDGAAETWPPNKIQKTRSRNGDEDQQNHVKRARVSVRARCDAPTMNDGCQWRKYGQKISKGNPCPRAYYRCTVTSGCPVRKQVQRCAEDMSILITTYEGNHNHPLPVSATAMASTTSAAASMMLSGSSTSQPGLNGLNFSHHDNSTARQFYLPNSTSSSLSPTITLDLTSSPSHSPSSSSNYFNSFPTSFPRFPPTSLNFSSSESNILPAVWGNGYPGYGTVPYYQTKPGNSILGNESQNQIYQSLPGNNQQGGASQQSLTETLTKVITSDPSFRSVIAAAISSMVCNSAKSGDQTDQKAQHFGQKLMQAIVSQNEKGQSSCSSSYFNGLASSSSQTGSSLLQSSLPFSILNSAFKPASDGKELKK</sequence>
<evidence type="ECO:0000313" key="9">
    <source>
        <dbReference type="EMBL" id="KAA3464357.1"/>
    </source>
</evidence>
<keyword evidence="3" id="KW-0238">DNA-binding</keyword>
<gene>
    <name evidence="9" type="ORF">EPI10_008617</name>
</gene>
<dbReference type="OrthoDB" id="1093223at2759"/>
<keyword evidence="5" id="KW-0539">Nucleus</keyword>
<feature type="compositionally biased region" description="Low complexity" evidence="7">
    <location>
        <begin position="138"/>
        <end position="150"/>
    </location>
</feature>
<dbReference type="InterPro" id="IPR003657">
    <property type="entry name" value="WRKY_dom"/>
</dbReference>
<feature type="region of interest" description="Disordered" evidence="7">
    <location>
        <begin position="35"/>
        <end position="54"/>
    </location>
</feature>
<proteinExistence type="predicted"/>
<evidence type="ECO:0000256" key="3">
    <source>
        <dbReference type="ARBA" id="ARBA00023125"/>
    </source>
</evidence>
<feature type="coiled-coil region" evidence="6">
    <location>
        <begin position="78"/>
        <end position="112"/>
    </location>
</feature>
<organism evidence="9 10">
    <name type="scientific">Gossypium australe</name>
    <dbReference type="NCBI Taxonomy" id="47621"/>
    <lineage>
        <taxon>Eukaryota</taxon>
        <taxon>Viridiplantae</taxon>
        <taxon>Streptophyta</taxon>
        <taxon>Embryophyta</taxon>
        <taxon>Tracheophyta</taxon>
        <taxon>Spermatophyta</taxon>
        <taxon>Magnoliopsida</taxon>
        <taxon>eudicotyledons</taxon>
        <taxon>Gunneridae</taxon>
        <taxon>Pentapetalae</taxon>
        <taxon>rosids</taxon>
        <taxon>malvids</taxon>
        <taxon>Malvales</taxon>
        <taxon>Malvaceae</taxon>
        <taxon>Malvoideae</taxon>
        <taxon>Gossypium</taxon>
    </lineage>
</organism>
<reference evidence="10" key="1">
    <citation type="journal article" date="2019" name="Plant Biotechnol. J.">
        <title>Genome sequencing of the Australian wild diploid species Gossypium australe highlights disease resistance and delayed gland morphogenesis.</title>
        <authorList>
            <person name="Cai Y."/>
            <person name="Cai X."/>
            <person name="Wang Q."/>
            <person name="Wang P."/>
            <person name="Zhang Y."/>
            <person name="Cai C."/>
            <person name="Xu Y."/>
            <person name="Wang K."/>
            <person name="Zhou Z."/>
            <person name="Wang C."/>
            <person name="Geng S."/>
            <person name="Li B."/>
            <person name="Dong Q."/>
            <person name="Hou Y."/>
            <person name="Wang H."/>
            <person name="Ai P."/>
            <person name="Liu Z."/>
            <person name="Yi F."/>
            <person name="Sun M."/>
            <person name="An G."/>
            <person name="Cheng J."/>
            <person name="Zhang Y."/>
            <person name="Shi Q."/>
            <person name="Xie Y."/>
            <person name="Shi X."/>
            <person name="Chang Y."/>
            <person name="Huang F."/>
            <person name="Chen Y."/>
            <person name="Hong S."/>
            <person name="Mi L."/>
            <person name="Sun Q."/>
            <person name="Zhang L."/>
            <person name="Zhou B."/>
            <person name="Peng R."/>
            <person name="Zhang X."/>
            <person name="Liu F."/>
        </authorList>
    </citation>
    <scope>NUCLEOTIDE SEQUENCE [LARGE SCALE GENOMIC DNA]</scope>
    <source>
        <strain evidence="10">cv. PA1801</strain>
    </source>
</reference>
<keyword evidence="10" id="KW-1185">Reference proteome</keyword>
<evidence type="ECO:0000256" key="4">
    <source>
        <dbReference type="ARBA" id="ARBA00023163"/>
    </source>
</evidence>
<evidence type="ECO:0000259" key="8">
    <source>
        <dbReference type="PROSITE" id="PS50811"/>
    </source>
</evidence>
<name>A0A5B6V5H2_9ROSI</name>
<feature type="compositionally biased region" description="Basic and acidic residues" evidence="7">
    <location>
        <begin position="158"/>
        <end position="176"/>
    </location>
</feature>
<dbReference type="GO" id="GO:0043565">
    <property type="term" value="F:sequence-specific DNA binding"/>
    <property type="evidence" value="ECO:0007669"/>
    <property type="project" value="InterPro"/>
</dbReference>
<dbReference type="SMART" id="SM00774">
    <property type="entry name" value="WRKY"/>
    <property type="match status" value="1"/>
</dbReference>
<evidence type="ECO:0000313" key="10">
    <source>
        <dbReference type="Proteomes" id="UP000325315"/>
    </source>
</evidence>
<evidence type="ECO:0000256" key="2">
    <source>
        <dbReference type="ARBA" id="ARBA00023015"/>
    </source>
</evidence>
<dbReference type="SUPFAM" id="SSF118290">
    <property type="entry name" value="WRKY DNA-binding domain"/>
    <property type="match status" value="1"/>
</dbReference>
<feature type="compositionally biased region" description="Basic and acidic residues" evidence="7">
    <location>
        <begin position="195"/>
        <end position="205"/>
    </location>
</feature>
<keyword evidence="2" id="KW-0805">Transcription regulation</keyword>
<dbReference type="Gene3D" id="2.20.25.80">
    <property type="entry name" value="WRKY domain"/>
    <property type="match status" value="1"/>
</dbReference>
<keyword evidence="6" id="KW-0175">Coiled coil</keyword>
<keyword evidence="4" id="KW-0804">Transcription</keyword>
<dbReference type="EMBL" id="SMMG02000008">
    <property type="protein sequence ID" value="KAA3464357.1"/>
    <property type="molecule type" value="Genomic_DNA"/>
</dbReference>
<dbReference type="PROSITE" id="PS50811">
    <property type="entry name" value="WRKY"/>
    <property type="match status" value="1"/>
</dbReference>
<dbReference type="PANTHER" id="PTHR31429:SF24">
    <property type="entry name" value="WRKY TRANSCRIPTION FACTOR 72-RELATED"/>
    <property type="match status" value="1"/>
</dbReference>
<dbReference type="Pfam" id="PF03106">
    <property type="entry name" value="WRKY"/>
    <property type="match status" value="1"/>
</dbReference>
<feature type="domain" description="WRKY" evidence="8">
    <location>
        <begin position="243"/>
        <end position="309"/>
    </location>
</feature>
<evidence type="ECO:0000256" key="7">
    <source>
        <dbReference type="SAM" id="MobiDB-lite"/>
    </source>
</evidence>
<feature type="region of interest" description="Disordered" evidence="7">
    <location>
        <begin position="127"/>
        <end position="236"/>
    </location>
</feature>
<dbReference type="GO" id="GO:0003700">
    <property type="term" value="F:DNA-binding transcription factor activity"/>
    <property type="evidence" value="ECO:0007669"/>
    <property type="project" value="InterPro"/>
</dbReference>
<evidence type="ECO:0000256" key="5">
    <source>
        <dbReference type="ARBA" id="ARBA00023242"/>
    </source>
</evidence>
<protein>
    <submittedName>
        <fullName evidence="9">Putative WRKY transcription factor 72 isoform X1</fullName>
    </submittedName>
</protein>
<comment type="caution">
    <text evidence="9">The sequence shown here is derived from an EMBL/GenBank/DDBJ whole genome shotgun (WGS) entry which is preliminary data.</text>
</comment>
<evidence type="ECO:0000256" key="6">
    <source>
        <dbReference type="SAM" id="Coils"/>
    </source>
</evidence>
<dbReference type="GO" id="GO:0005634">
    <property type="term" value="C:nucleus"/>
    <property type="evidence" value="ECO:0007669"/>
    <property type="project" value="UniProtKB-SubCell"/>
</dbReference>
<accession>A0A5B6V5H2</accession>
<dbReference type="InterPro" id="IPR044810">
    <property type="entry name" value="WRKY_plant"/>
</dbReference>
<comment type="subcellular location">
    <subcellularLocation>
        <location evidence="1">Nucleus</location>
    </subcellularLocation>
</comment>